<accession>A0A2A2AQ50</accession>
<evidence type="ECO:0000259" key="1">
    <source>
        <dbReference type="Pfam" id="PF09664"/>
    </source>
</evidence>
<dbReference type="Pfam" id="PF09664">
    <property type="entry name" value="DUF2399"/>
    <property type="match status" value="1"/>
</dbReference>
<dbReference type="InterPro" id="IPR024465">
    <property type="entry name" value="DUF2399"/>
</dbReference>
<sequence length="331" mass="36837">MLKQLLGVGSRQQRAQQKAQWLQQAQQRLTLQEQGMAPEQAALLEALQKALDGLSCQAANLTPVLLQRRLRCLSALLDWVGCRRQGTRRDFSLHALGATKALGAGDWRWLAQCVDLEACGVTAFEQGFSLAGRARLHLAQGVLDLQAAAFLTLPLADVQALQSLEPLADAKKVFAHWWLIENRASFERQCLLRRQAQCRPANAGQASAAQDDAPGLLVWLPGRPSKTWLQAMQHALRLAPAPLRISADIDPAGVDIACTLGSLWQQQGLTWQPWRMGAAELEGTPQHWPLNDYDRALLQQLLLRPQLPLALRQLCQAMQRMQRKAEQEAWL</sequence>
<dbReference type="Proteomes" id="UP000218644">
    <property type="component" value="Unassembled WGS sequence"/>
</dbReference>
<reference evidence="2 3" key="1">
    <citation type="submission" date="2017-08" db="EMBL/GenBank/DDBJ databases">
        <title>WGS of Clinical strains of the CDC Group NO-1 linked to zoonotic infections in humans.</title>
        <authorList>
            <person name="Bernier A.-M."/>
            <person name="Bernard K."/>
        </authorList>
    </citation>
    <scope>NUCLEOTIDE SEQUENCE [LARGE SCALE GENOMIC DNA]</scope>
    <source>
        <strain evidence="2 3">NML79-0751</strain>
    </source>
</reference>
<protein>
    <recommendedName>
        <fullName evidence="1">DUF2399 domain-containing protein</fullName>
    </recommendedName>
</protein>
<name>A0A2A2AQ50_9BURK</name>
<dbReference type="EMBL" id="NSJD01000012">
    <property type="protein sequence ID" value="PAT39883.1"/>
    <property type="molecule type" value="Genomic_DNA"/>
</dbReference>
<gene>
    <name evidence="2" type="ORF">CK623_08155</name>
</gene>
<dbReference type="InterPro" id="IPR036078">
    <property type="entry name" value="Spo11/TopoVI_A_sf"/>
</dbReference>
<dbReference type="AlphaFoldDB" id="A0A2A2AQ50"/>
<organism evidence="2 3">
    <name type="scientific">Vandammella animalimorsus</name>
    <dbReference type="NCBI Taxonomy" id="2029117"/>
    <lineage>
        <taxon>Bacteria</taxon>
        <taxon>Pseudomonadati</taxon>
        <taxon>Pseudomonadota</taxon>
        <taxon>Betaproteobacteria</taxon>
        <taxon>Burkholderiales</taxon>
        <taxon>Comamonadaceae</taxon>
        <taxon>Vandammella</taxon>
    </lineage>
</organism>
<dbReference type="SUPFAM" id="SSF56726">
    <property type="entry name" value="DNA topoisomerase IV, alpha subunit"/>
    <property type="match status" value="1"/>
</dbReference>
<evidence type="ECO:0000313" key="3">
    <source>
        <dbReference type="Proteomes" id="UP000218644"/>
    </source>
</evidence>
<proteinExistence type="predicted"/>
<dbReference type="GO" id="GO:0003677">
    <property type="term" value="F:DNA binding"/>
    <property type="evidence" value="ECO:0007669"/>
    <property type="project" value="InterPro"/>
</dbReference>
<dbReference type="GO" id="GO:0005694">
    <property type="term" value="C:chromosome"/>
    <property type="evidence" value="ECO:0007669"/>
    <property type="project" value="InterPro"/>
</dbReference>
<dbReference type="Gene3D" id="3.40.1360.10">
    <property type="match status" value="1"/>
</dbReference>
<comment type="caution">
    <text evidence="2">The sequence shown here is derived from an EMBL/GenBank/DDBJ whole genome shotgun (WGS) entry which is preliminary data.</text>
</comment>
<feature type="domain" description="DUF2399" evidence="1">
    <location>
        <begin position="213"/>
        <end position="330"/>
    </location>
</feature>
<evidence type="ECO:0000313" key="2">
    <source>
        <dbReference type="EMBL" id="PAT39883.1"/>
    </source>
</evidence>